<evidence type="ECO:0000313" key="2">
    <source>
        <dbReference type="EMBL" id="SER23218.1"/>
    </source>
</evidence>
<dbReference type="AlphaFoldDB" id="A0A1H9MHT6"/>
<evidence type="ECO:0008006" key="4">
    <source>
        <dbReference type="Google" id="ProtNLM"/>
    </source>
</evidence>
<dbReference type="SUPFAM" id="SSF56112">
    <property type="entry name" value="Protein kinase-like (PK-like)"/>
    <property type="match status" value="1"/>
</dbReference>
<evidence type="ECO:0000256" key="1">
    <source>
        <dbReference type="SAM" id="MobiDB-lite"/>
    </source>
</evidence>
<sequence>MEKSSSGTTMSIAPGDLGKHGRQLGKGGQATVIELPGLELPDVTGELVYKKYHQPHSEFGSLRRVVATRNDLDLPARRRLDAVTVWPVRVVEESGHALGVVMPKIPDAYFDRVTLLGTGGTKLVLREVQNLFIPPDRAAGLGRPTPDGEQRLRICRDFAGVLAFLHDTLGVVFGDINAMNEVFRLDDTPMVMFLDCDGVRPKGVKATVTQLDAPDWVSPDGGLLSRASDLYKLGLFILRCLTPGPLASVRTNPDAIGGALDSQGVAMLRRALGAVPERRPLAAEWEVYLRRALGEPIAPPKVGAVAVDRPIVLKGQPVVVDWEAFEATEVRISAGPGCVEVVKANGAHDRGSTSIAPRETAVIEVSAVNALGVDHRSAGPVDVVEPPVHHPLPVPMPELPPLLVDVPAPQGLDLVSMPVLGIPPPRADLVPSADRKAFEWPSLPGVGAARFPIDFGGFFADVPTYEFDEESGR</sequence>
<reference evidence="3" key="1">
    <citation type="submission" date="2016-10" db="EMBL/GenBank/DDBJ databases">
        <authorList>
            <person name="Varghese N."/>
            <person name="Submissions S."/>
        </authorList>
    </citation>
    <scope>NUCLEOTIDE SEQUENCE [LARGE SCALE GENOMIC DNA]</scope>
    <source>
        <strain evidence="3">CGMCC 4.3525</strain>
    </source>
</reference>
<name>A0A1H9MHT6_9PSEU</name>
<gene>
    <name evidence="2" type="ORF">SAMN05216188_10969</name>
</gene>
<dbReference type="STRING" id="402600.SAMN05216188_10969"/>
<feature type="compositionally biased region" description="Polar residues" evidence="1">
    <location>
        <begin position="1"/>
        <end position="11"/>
    </location>
</feature>
<dbReference type="Gene3D" id="1.10.510.10">
    <property type="entry name" value="Transferase(Phosphotransferase) domain 1"/>
    <property type="match status" value="1"/>
</dbReference>
<evidence type="ECO:0000313" key="3">
    <source>
        <dbReference type="Proteomes" id="UP000199352"/>
    </source>
</evidence>
<feature type="region of interest" description="Disordered" evidence="1">
    <location>
        <begin position="1"/>
        <end position="25"/>
    </location>
</feature>
<dbReference type="EMBL" id="FOFR01000009">
    <property type="protein sequence ID" value="SER23218.1"/>
    <property type="molecule type" value="Genomic_DNA"/>
</dbReference>
<dbReference type="InterPro" id="IPR011009">
    <property type="entry name" value="Kinase-like_dom_sf"/>
</dbReference>
<dbReference type="Proteomes" id="UP000199352">
    <property type="component" value="Unassembled WGS sequence"/>
</dbReference>
<protein>
    <recommendedName>
        <fullName evidence="4">Protein kinase domain-containing protein</fullName>
    </recommendedName>
</protein>
<organism evidence="2 3">
    <name type="scientific">Lentzea xinjiangensis</name>
    <dbReference type="NCBI Taxonomy" id="402600"/>
    <lineage>
        <taxon>Bacteria</taxon>
        <taxon>Bacillati</taxon>
        <taxon>Actinomycetota</taxon>
        <taxon>Actinomycetes</taxon>
        <taxon>Pseudonocardiales</taxon>
        <taxon>Pseudonocardiaceae</taxon>
        <taxon>Lentzea</taxon>
    </lineage>
</organism>
<accession>A0A1H9MHT6</accession>
<proteinExistence type="predicted"/>
<keyword evidence="3" id="KW-1185">Reference proteome</keyword>